<proteinExistence type="predicted"/>
<dbReference type="PATRIC" id="fig|1454003.3.peg.4127"/>
<gene>
    <name evidence="1" type="ORF">AW10_04061</name>
</gene>
<dbReference type="STRING" id="1454003.AW10_04061"/>
<dbReference type="AlphaFoldDB" id="A0A011N3F7"/>
<dbReference type="EMBL" id="JEMX01000125">
    <property type="protein sequence ID" value="EXI77053.1"/>
    <property type="molecule type" value="Genomic_DNA"/>
</dbReference>
<protein>
    <submittedName>
        <fullName evidence="1">Uncharacterized protein</fullName>
    </submittedName>
</protein>
<comment type="caution">
    <text evidence="1">The sequence shown here is derived from an EMBL/GenBank/DDBJ whole genome shotgun (WGS) entry which is preliminary data.</text>
</comment>
<evidence type="ECO:0000313" key="2">
    <source>
        <dbReference type="Proteomes" id="UP000021816"/>
    </source>
</evidence>
<evidence type="ECO:0000313" key="1">
    <source>
        <dbReference type="EMBL" id="EXI77053.1"/>
    </source>
</evidence>
<organism evidence="1 2">
    <name type="scientific">Candidatus Accumulibacter appositus</name>
    <dbReference type="NCBI Taxonomy" id="1454003"/>
    <lineage>
        <taxon>Bacteria</taxon>
        <taxon>Pseudomonadati</taxon>
        <taxon>Pseudomonadota</taxon>
        <taxon>Betaproteobacteria</taxon>
        <taxon>Candidatus Accumulibacter</taxon>
    </lineage>
</organism>
<sequence>MKKAIERPGCGAAKQILATLSQTVSRSHFVELLAIKGPAARDSQGSRHARR</sequence>
<dbReference type="Proteomes" id="UP000021816">
    <property type="component" value="Unassembled WGS sequence"/>
</dbReference>
<reference evidence="1 2" key="1">
    <citation type="submission" date="2014-02" db="EMBL/GenBank/DDBJ databases">
        <title>Expanding our view of genomic diversity in Candidatus Accumulibacter clades.</title>
        <authorList>
            <person name="Skennerton C.T."/>
            <person name="Barr J.J."/>
            <person name="Slater F.R."/>
            <person name="Bond P.L."/>
            <person name="Tyson G.W."/>
        </authorList>
    </citation>
    <scope>NUCLEOTIDE SEQUENCE [LARGE SCALE GENOMIC DNA]</scope>
    <source>
        <strain evidence="2">BA-92</strain>
    </source>
</reference>
<accession>A0A011N3F7</accession>
<name>A0A011N3F7_9PROT</name>